<dbReference type="SUPFAM" id="SSF159888">
    <property type="entry name" value="YdhG-like"/>
    <property type="match status" value="1"/>
</dbReference>
<organism evidence="2 3">
    <name type="scientific">Salinicoccus sesuvii</name>
    <dbReference type="NCBI Taxonomy" id="868281"/>
    <lineage>
        <taxon>Bacteria</taxon>
        <taxon>Bacillati</taxon>
        <taxon>Bacillota</taxon>
        <taxon>Bacilli</taxon>
        <taxon>Bacillales</taxon>
        <taxon>Staphylococcaceae</taxon>
        <taxon>Salinicoccus</taxon>
    </lineage>
</organism>
<evidence type="ECO:0000259" key="1">
    <source>
        <dbReference type="Pfam" id="PF08818"/>
    </source>
</evidence>
<gene>
    <name evidence="2" type="ORF">ACFOEO_13170</name>
</gene>
<dbReference type="EMBL" id="JBHRVQ010000001">
    <property type="protein sequence ID" value="MFC3389535.1"/>
    <property type="molecule type" value="Genomic_DNA"/>
</dbReference>
<evidence type="ECO:0000313" key="3">
    <source>
        <dbReference type="Proteomes" id="UP001595637"/>
    </source>
</evidence>
<dbReference type="Proteomes" id="UP001595637">
    <property type="component" value="Unassembled WGS sequence"/>
</dbReference>
<accession>A0ABV7N7E8</accession>
<evidence type="ECO:0000313" key="2">
    <source>
        <dbReference type="EMBL" id="MFC3389535.1"/>
    </source>
</evidence>
<feature type="domain" description="YdhG-like" evidence="1">
    <location>
        <begin position="17"/>
        <end position="111"/>
    </location>
</feature>
<proteinExistence type="predicted"/>
<dbReference type="RefSeq" id="WP_380657140.1">
    <property type="nucleotide sequence ID" value="NZ_JBHRVQ010000001.1"/>
</dbReference>
<comment type="caution">
    <text evidence="2">The sequence shown here is derived from an EMBL/GenBank/DDBJ whole genome shotgun (WGS) entry which is preliminary data.</text>
</comment>
<sequence>MEVYHAFLDKMADLEYRQKLKSTLEWVQENYPELDTVVKWNQPMFTHNGTYIIGFSVSKKHFAIAPEAAGIIHNIGSIEEAGYDYTNNIIRVPWDMPIDYVLLEKLITFNIEDKAECSTFWRK</sequence>
<dbReference type="InterPro" id="IPR014922">
    <property type="entry name" value="YdhG-like"/>
</dbReference>
<dbReference type="Gene3D" id="3.90.1150.200">
    <property type="match status" value="1"/>
</dbReference>
<dbReference type="Pfam" id="PF08818">
    <property type="entry name" value="DUF1801"/>
    <property type="match status" value="1"/>
</dbReference>
<protein>
    <submittedName>
        <fullName evidence="2">Iron chaperone</fullName>
    </submittedName>
</protein>
<name>A0ABV7N7E8_9STAP</name>
<keyword evidence="3" id="KW-1185">Reference proteome</keyword>
<reference evidence="3" key="1">
    <citation type="journal article" date="2019" name="Int. J. Syst. Evol. Microbiol.">
        <title>The Global Catalogue of Microorganisms (GCM) 10K type strain sequencing project: providing services to taxonomists for standard genome sequencing and annotation.</title>
        <authorList>
            <consortium name="The Broad Institute Genomics Platform"/>
            <consortium name="The Broad Institute Genome Sequencing Center for Infectious Disease"/>
            <person name="Wu L."/>
            <person name="Ma J."/>
        </authorList>
    </citation>
    <scope>NUCLEOTIDE SEQUENCE [LARGE SCALE GENOMIC DNA]</scope>
    <source>
        <strain evidence="3">CCM 7756</strain>
    </source>
</reference>